<keyword evidence="4" id="KW-0028">Amino-acid biosynthesis</keyword>
<dbReference type="InterPro" id="IPR002028">
    <property type="entry name" value="Trp_synthase_suA"/>
</dbReference>
<keyword evidence="7" id="KW-0456">Lyase</keyword>
<dbReference type="AlphaFoldDB" id="A0A6J6ZZL8"/>
<dbReference type="GO" id="GO:0005829">
    <property type="term" value="C:cytosol"/>
    <property type="evidence" value="ECO:0007669"/>
    <property type="project" value="TreeGrafter"/>
</dbReference>
<dbReference type="NCBIfam" id="TIGR00262">
    <property type="entry name" value="trpA"/>
    <property type="match status" value="1"/>
</dbReference>
<name>A0A6J6ZZL8_9ZZZZ</name>
<dbReference type="PROSITE" id="PS00167">
    <property type="entry name" value="TRP_SYNTHASE_ALPHA"/>
    <property type="match status" value="1"/>
</dbReference>
<dbReference type="UniPathway" id="UPA00035">
    <property type="reaction ID" value="UER00044"/>
</dbReference>
<dbReference type="EMBL" id="CAFABA010000032">
    <property type="protein sequence ID" value="CAB4825914.1"/>
    <property type="molecule type" value="Genomic_DNA"/>
</dbReference>
<comment type="catalytic activity">
    <reaction evidence="8">
        <text>(1S,2R)-1-C-(indol-3-yl)glycerol 3-phosphate + L-serine = D-glyceraldehyde 3-phosphate + L-tryptophan + H2O</text>
        <dbReference type="Rhea" id="RHEA:10532"/>
        <dbReference type="ChEBI" id="CHEBI:15377"/>
        <dbReference type="ChEBI" id="CHEBI:33384"/>
        <dbReference type="ChEBI" id="CHEBI:57912"/>
        <dbReference type="ChEBI" id="CHEBI:58866"/>
        <dbReference type="ChEBI" id="CHEBI:59776"/>
        <dbReference type="EC" id="4.2.1.20"/>
    </reaction>
</comment>
<dbReference type="GO" id="GO:0004834">
    <property type="term" value="F:tryptophan synthase activity"/>
    <property type="evidence" value="ECO:0007669"/>
    <property type="project" value="UniProtKB-EC"/>
</dbReference>
<comment type="pathway">
    <text evidence="1">Amino-acid biosynthesis; L-tryptophan biosynthesis; L-tryptophan from chorismate: step 5/5.</text>
</comment>
<reference evidence="9" key="1">
    <citation type="submission" date="2020-05" db="EMBL/GenBank/DDBJ databases">
        <authorList>
            <person name="Chiriac C."/>
            <person name="Salcher M."/>
            <person name="Ghai R."/>
            <person name="Kavagutti S V."/>
        </authorList>
    </citation>
    <scope>NUCLEOTIDE SEQUENCE</scope>
</reference>
<dbReference type="InterPro" id="IPR013785">
    <property type="entry name" value="Aldolase_TIM"/>
</dbReference>
<keyword evidence="5" id="KW-0822">Tryptophan biosynthesis</keyword>
<keyword evidence="6" id="KW-0057">Aromatic amino acid biosynthesis</keyword>
<dbReference type="PANTHER" id="PTHR43406:SF1">
    <property type="entry name" value="TRYPTOPHAN SYNTHASE ALPHA CHAIN, CHLOROPLASTIC"/>
    <property type="match status" value="1"/>
</dbReference>
<dbReference type="SUPFAM" id="SSF51366">
    <property type="entry name" value="Ribulose-phoshate binding barrel"/>
    <property type="match status" value="1"/>
</dbReference>
<protein>
    <recommendedName>
        <fullName evidence="3">tryptophan synthase</fullName>
        <ecNumber evidence="3">4.2.1.20</ecNumber>
    </recommendedName>
</protein>
<organism evidence="9">
    <name type="scientific">freshwater metagenome</name>
    <dbReference type="NCBI Taxonomy" id="449393"/>
    <lineage>
        <taxon>unclassified sequences</taxon>
        <taxon>metagenomes</taxon>
        <taxon>ecological metagenomes</taxon>
    </lineage>
</organism>
<evidence type="ECO:0000256" key="7">
    <source>
        <dbReference type="ARBA" id="ARBA00023239"/>
    </source>
</evidence>
<evidence type="ECO:0000256" key="8">
    <source>
        <dbReference type="ARBA" id="ARBA00049047"/>
    </source>
</evidence>
<evidence type="ECO:0000256" key="5">
    <source>
        <dbReference type="ARBA" id="ARBA00022822"/>
    </source>
</evidence>
<evidence type="ECO:0000313" key="9">
    <source>
        <dbReference type="EMBL" id="CAB4825914.1"/>
    </source>
</evidence>
<dbReference type="Gene3D" id="3.20.20.70">
    <property type="entry name" value="Aldolase class I"/>
    <property type="match status" value="1"/>
</dbReference>
<dbReference type="CDD" id="cd04724">
    <property type="entry name" value="Tryptophan_synthase_alpha"/>
    <property type="match status" value="1"/>
</dbReference>
<proteinExistence type="inferred from homology"/>
<evidence type="ECO:0000256" key="6">
    <source>
        <dbReference type="ARBA" id="ARBA00023141"/>
    </source>
</evidence>
<dbReference type="PANTHER" id="PTHR43406">
    <property type="entry name" value="TRYPTOPHAN SYNTHASE, ALPHA CHAIN"/>
    <property type="match status" value="1"/>
</dbReference>
<evidence type="ECO:0000256" key="4">
    <source>
        <dbReference type="ARBA" id="ARBA00022605"/>
    </source>
</evidence>
<accession>A0A6J6ZZL8</accession>
<evidence type="ECO:0000256" key="1">
    <source>
        <dbReference type="ARBA" id="ARBA00004733"/>
    </source>
</evidence>
<dbReference type="InterPro" id="IPR011060">
    <property type="entry name" value="RibuloseP-bd_barrel"/>
</dbReference>
<evidence type="ECO:0000256" key="2">
    <source>
        <dbReference type="ARBA" id="ARBA00011270"/>
    </source>
</evidence>
<dbReference type="EC" id="4.2.1.20" evidence="3"/>
<sequence>MSATTVTATATPVPPAPLAIGPFEARLRAARAEGRKLLVPYVTGGLGADWCEIVRAAAAAGADAIEIGIPFSDPVMDGPTIQQASDRALRSGATPQSVLDSLRTIDAGVPLAVMTYANIVFHAGWERFASQLHEANVAAAILPDLPLDEAGDWCSAADAHSVETVLLAAPTAPDERLPRICERSRGFVYAVGLLGVTGARESLAASALVIARRLKLVTDKPLLVGVGIGSPAQAVEVCASADGVVIGSVVVQRMLEGGGPEGVAALVREYRTALDSHEW</sequence>
<evidence type="ECO:0000256" key="3">
    <source>
        <dbReference type="ARBA" id="ARBA00012043"/>
    </source>
</evidence>
<dbReference type="Pfam" id="PF00290">
    <property type="entry name" value="Trp_syntA"/>
    <property type="match status" value="1"/>
</dbReference>
<gene>
    <name evidence="9" type="ORF">UFOPK3139_01022</name>
</gene>
<dbReference type="HAMAP" id="MF_00131">
    <property type="entry name" value="Trp_synth_alpha"/>
    <property type="match status" value="1"/>
</dbReference>
<comment type="subunit">
    <text evidence="2">Tetramer of two alpha and two beta chains.</text>
</comment>
<dbReference type="InterPro" id="IPR018204">
    <property type="entry name" value="Trp_synthase_alpha_AS"/>
</dbReference>